<reference evidence="2 3" key="1">
    <citation type="submission" date="2018-06" db="EMBL/GenBank/DDBJ databases">
        <title>Genomic Encyclopedia of Archaeal and Bacterial Type Strains, Phase II (KMG-II): from individual species to whole genera.</title>
        <authorList>
            <person name="Goeker M."/>
        </authorList>
    </citation>
    <scope>NUCLEOTIDE SEQUENCE [LARGE SCALE GENOMIC DNA]</scope>
    <source>
        <strain evidence="2 3">DSM 27372</strain>
    </source>
</reference>
<protein>
    <submittedName>
        <fullName evidence="2">ORF6N domain-containing protein</fullName>
    </submittedName>
</protein>
<accession>A0A318UJ41</accession>
<gene>
    <name evidence="2" type="ORF">B0O44_102140</name>
</gene>
<dbReference type="AlphaFoldDB" id="A0A318UJ41"/>
<feature type="domain" description="KilA-N DNA-binding" evidence="1">
    <location>
        <begin position="17"/>
        <end position="101"/>
    </location>
</feature>
<keyword evidence="3" id="KW-1185">Reference proteome</keyword>
<dbReference type="Proteomes" id="UP000248198">
    <property type="component" value="Unassembled WGS sequence"/>
</dbReference>
<dbReference type="InterPro" id="IPR018873">
    <property type="entry name" value="KilA-N_DNA-bd_domain"/>
</dbReference>
<dbReference type="OrthoDB" id="9816206at2"/>
<name>A0A318UJ41_9SPHI</name>
<evidence type="ECO:0000259" key="1">
    <source>
        <dbReference type="Pfam" id="PF10543"/>
    </source>
</evidence>
<sequence length="180" mass="21023">MSEETKTLIVPDEIIMNQIYFIRGHKVMLDEDLARLYQITTGNLNKAVIRNIKRFPDDFMFRLTDEEFKNLLFQNGIARWGGRRQAPSAFTEQGVAMLSGVLSSNIAIAVNIQIMRIFTRMRHMLADNTDLRLEVEKIKTKLDNQDKNMEIVFRYLDELLEKQEQANPPRKRIGFKPDGF</sequence>
<dbReference type="Pfam" id="PF10543">
    <property type="entry name" value="ORF6N"/>
    <property type="match status" value="1"/>
</dbReference>
<dbReference type="RefSeq" id="WP_110827900.1">
    <property type="nucleotide sequence ID" value="NZ_QKLU01000002.1"/>
</dbReference>
<evidence type="ECO:0000313" key="3">
    <source>
        <dbReference type="Proteomes" id="UP000248198"/>
    </source>
</evidence>
<comment type="caution">
    <text evidence="2">The sequence shown here is derived from an EMBL/GenBank/DDBJ whole genome shotgun (WGS) entry which is preliminary data.</text>
</comment>
<evidence type="ECO:0000313" key="2">
    <source>
        <dbReference type="EMBL" id="PYF75590.1"/>
    </source>
</evidence>
<organism evidence="2 3">
    <name type="scientific">Pedobacter nutrimenti</name>
    <dbReference type="NCBI Taxonomy" id="1241337"/>
    <lineage>
        <taxon>Bacteria</taxon>
        <taxon>Pseudomonadati</taxon>
        <taxon>Bacteroidota</taxon>
        <taxon>Sphingobacteriia</taxon>
        <taxon>Sphingobacteriales</taxon>
        <taxon>Sphingobacteriaceae</taxon>
        <taxon>Pedobacter</taxon>
    </lineage>
</organism>
<dbReference type="EMBL" id="QKLU01000002">
    <property type="protein sequence ID" value="PYF75590.1"/>
    <property type="molecule type" value="Genomic_DNA"/>
</dbReference>
<proteinExistence type="predicted"/>